<dbReference type="OrthoDB" id="6629625at2759"/>
<feature type="domain" description="MADF" evidence="2">
    <location>
        <begin position="74"/>
        <end position="166"/>
    </location>
</feature>
<dbReference type="SMART" id="SM00595">
    <property type="entry name" value="MADF"/>
    <property type="match status" value="1"/>
</dbReference>
<dbReference type="PROSITE" id="PS51031">
    <property type="entry name" value="BESS"/>
    <property type="match status" value="1"/>
</dbReference>
<reference evidence="4 5" key="2">
    <citation type="journal article" date="2007" name="PLoS Biol.">
        <title>Principles of genome evolution in the Drosophila melanogaster species group.</title>
        <authorList>
            <person name="Ranz J.M."/>
            <person name="Maurin D."/>
            <person name="Chan Y.S."/>
            <person name="von Grotthuss M."/>
            <person name="Hillier L.W."/>
            <person name="Roote J."/>
            <person name="Ashburner M."/>
            <person name="Bergman C.M."/>
        </authorList>
    </citation>
    <scope>NUCLEOTIDE SEQUENCE [LARGE SCALE GENOMIC DNA]</scope>
    <source>
        <strain evidence="5">Tai18E2 / Tucson 14021-0261.01</strain>
    </source>
</reference>
<dbReference type="InterPro" id="IPR004210">
    <property type="entry name" value="BESS_motif"/>
</dbReference>
<evidence type="ECO:0000256" key="1">
    <source>
        <dbReference type="PROSITE-ProRule" id="PRU00371"/>
    </source>
</evidence>
<dbReference type="HOGENOM" id="CLU_967297_0_0_1"/>
<gene>
    <name evidence="4" type="primary">Dyak\GE13679</name>
    <name evidence="4" type="synonym">dyak_GLEANR_13868</name>
    <name evidence="4" type="synonym">GE13679</name>
    <name evidence="4" type="ORF">Dyak_GE13679</name>
</gene>
<feature type="domain" description="BESS" evidence="3">
    <location>
        <begin position="298"/>
        <end position="337"/>
    </location>
</feature>
<keyword evidence="1" id="KW-0539">Nucleus</keyword>
<protein>
    <recommendedName>
        <fullName evidence="6">MADF domain-containing protein</fullName>
    </recommendedName>
</protein>
<dbReference type="PANTHER" id="PTHR21505">
    <property type="entry name" value="MADF DOMAIN-CONTAINING PROTEIN-RELATED"/>
    <property type="match status" value="1"/>
</dbReference>
<dbReference type="Pfam" id="PF10545">
    <property type="entry name" value="MADF_DNA_bdg"/>
    <property type="match status" value="1"/>
</dbReference>
<evidence type="ECO:0000313" key="5">
    <source>
        <dbReference type="Proteomes" id="UP000002282"/>
    </source>
</evidence>
<proteinExistence type="predicted"/>
<evidence type="ECO:0000259" key="2">
    <source>
        <dbReference type="PROSITE" id="PS51029"/>
    </source>
</evidence>
<accession>B4P8F6</accession>
<dbReference type="eggNOG" id="ENOG502SDRG">
    <property type="taxonomic scope" value="Eukaryota"/>
</dbReference>
<dbReference type="InterPro" id="IPR006578">
    <property type="entry name" value="MADF-dom"/>
</dbReference>
<dbReference type="Proteomes" id="UP000002282">
    <property type="component" value="Chromosome 2R"/>
</dbReference>
<dbReference type="GO" id="GO:0003677">
    <property type="term" value="F:DNA binding"/>
    <property type="evidence" value="ECO:0007669"/>
    <property type="project" value="InterPro"/>
</dbReference>
<dbReference type="GO" id="GO:0005634">
    <property type="term" value="C:nucleus"/>
    <property type="evidence" value="ECO:0007669"/>
    <property type="project" value="UniProtKB-SubCell"/>
</dbReference>
<dbReference type="PROSITE" id="PS51029">
    <property type="entry name" value="MADF"/>
    <property type="match status" value="1"/>
</dbReference>
<dbReference type="PANTHER" id="PTHR21505:SF8">
    <property type="entry name" value="DPT-YFP REPRESSOR BY OVEREXPRESSION, ISOFORM D-RELATED"/>
    <property type="match status" value="1"/>
</dbReference>
<reference evidence="4 5" key="1">
    <citation type="journal article" date="2007" name="Nature">
        <title>Evolution of genes and genomes on the Drosophila phylogeny.</title>
        <authorList>
            <consortium name="Drosophila 12 Genomes Consortium"/>
            <person name="Clark A.G."/>
            <person name="Eisen M.B."/>
            <person name="Smith D.R."/>
            <person name="Bergman C.M."/>
            <person name="Oliver B."/>
            <person name="Markow T.A."/>
            <person name="Kaufman T.C."/>
            <person name="Kellis M."/>
            <person name="Gelbart W."/>
            <person name="Iyer V.N."/>
            <person name="Pollard D.A."/>
            <person name="Sackton T.B."/>
            <person name="Larracuente A.M."/>
            <person name="Singh N.D."/>
            <person name="Abad J.P."/>
            <person name="Abt D.N."/>
            <person name="Adryan B."/>
            <person name="Aguade M."/>
            <person name="Akashi H."/>
            <person name="Anderson W.W."/>
            <person name="Aquadro C.F."/>
            <person name="Ardell D.H."/>
            <person name="Arguello R."/>
            <person name="Artieri C.G."/>
            <person name="Barbash D.A."/>
            <person name="Barker D."/>
            <person name="Barsanti P."/>
            <person name="Batterham P."/>
            <person name="Batzoglou S."/>
            <person name="Begun D."/>
            <person name="Bhutkar A."/>
            <person name="Blanco E."/>
            <person name="Bosak S.A."/>
            <person name="Bradley R.K."/>
            <person name="Brand A.D."/>
            <person name="Brent M.R."/>
            <person name="Brooks A.N."/>
            <person name="Brown R.H."/>
            <person name="Butlin R.K."/>
            <person name="Caggese C."/>
            <person name="Calvi B.R."/>
            <person name="Bernardo de Carvalho A."/>
            <person name="Caspi A."/>
            <person name="Castrezana S."/>
            <person name="Celniker S.E."/>
            <person name="Chang J.L."/>
            <person name="Chapple C."/>
            <person name="Chatterji S."/>
            <person name="Chinwalla A."/>
            <person name="Civetta A."/>
            <person name="Clifton S.W."/>
            <person name="Comeron J.M."/>
            <person name="Costello J.C."/>
            <person name="Coyne J.A."/>
            <person name="Daub J."/>
            <person name="David R.G."/>
            <person name="Delcher A.L."/>
            <person name="Delehaunty K."/>
            <person name="Do C.B."/>
            <person name="Ebling H."/>
            <person name="Edwards K."/>
            <person name="Eickbush T."/>
            <person name="Evans J.D."/>
            <person name="Filipski A."/>
            <person name="Findeiss S."/>
            <person name="Freyhult E."/>
            <person name="Fulton L."/>
            <person name="Fulton R."/>
            <person name="Garcia A.C."/>
            <person name="Gardiner A."/>
            <person name="Garfield D.A."/>
            <person name="Garvin B.E."/>
            <person name="Gibson G."/>
            <person name="Gilbert D."/>
            <person name="Gnerre S."/>
            <person name="Godfrey J."/>
            <person name="Good R."/>
            <person name="Gotea V."/>
            <person name="Gravely B."/>
            <person name="Greenberg A.J."/>
            <person name="Griffiths-Jones S."/>
            <person name="Gross S."/>
            <person name="Guigo R."/>
            <person name="Gustafson E.A."/>
            <person name="Haerty W."/>
            <person name="Hahn M.W."/>
            <person name="Halligan D.L."/>
            <person name="Halpern A.L."/>
            <person name="Halter G.M."/>
            <person name="Han M.V."/>
            <person name="Heger A."/>
            <person name="Hillier L."/>
            <person name="Hinrichs A.S."/>
            <person name="Holmes I."/>
            <person name="Hoskins R.A."/>
            <person name="Hubisz M.J."/>
            <person name="Hultmark D."/>
            <person name="Huntley M.A."/>
            <person name="Jaffe D.B."/>
            <person name="Jagadeeshan S."/>
            <person name="Jeck W.R."/>
            <person name="Johnson J."/>
            <person name="Jones C.D."/>
            <person name="Jordan W.C."/>
            <person name="Karpen G.H."/>
            <person name="Kataoka E."/>
            <person name="Keightley P.D."/>
            <person name="Kheradpour P."/>
            <person name="Kirkness E.F."/>
            <person name="Koerich L.B."/>
            <person name="Kristiansen K."/>
            <person name="Kudrna D."/>
            <person name="Kulathinal R.J."/>
            <person name="Kumar S."/>
            <person name="Kwok R."/>
            <person name="Lander E."/>
            <person name="Langley C.H."/>
            <person name="Lapoint R."/>
            <person name="Lazzaro B.P."/>
            <person name="Lee S.J."/>
            <person name="Levesque L."/>
            <person name="Li R."/>
            <person name="Lin C.F."/>
            <person name="Lin M.F."/>
            <person name="Lindblad-Toh K."/>
            <person name="Llopart A."/>
            <person name="Long M."/>
            <person name="Low L."/>
            <person name="Lozovsky E."/>
            <person name="Lu J."/>
            <person name="Luo M."/>
            <person name="Machado C.A."/>
            <person name="Makalowski W."/>
            <person name="Marzo M."/>
            <person name="Matsuda M."/>
            <person name="Matzkin L."/>
            <person name="McAllister B."/>
            <person name="McBride C.S."/>
            <person name="McKernan B."/>
            <person name="McKernan K."/>
            <person name="Mendez-Lago M."/>
            <person name="Minx P."/>
            <person name="Mollenhauer M.U."/>
            <person name="Montooth K."/>
            <person name="Mount S.M."/>
            <person name="Mu X."/>
            <person name="Myers E."/>
            <person name="Negre B."/>
            <person name="Newfeld S."/>
            <person name="Nielsen R."/>
            <person name="Noor M.A."/>
            <person name="O'Grady P."/>
            <person name="Pachter L."/>
            <person name="Papaceit M."/>
            <person name="Parisi M.J."/>
            <person name="Parisi M."/>
            <person name="Parts L."/>
            <person name="Pedersen J.S."/>
            <person name="Pesole G."/>
            <person name="Phillippy A.M."/>
            <person name="Ponting C.P."/>
            <person name="Pop M."/>
            <person name="Porcelli D."/>
            <person name="Powell J.R."/>
            <person name="Prohaska S."/>
            <person name="Pruitt K."/>
            <person name="Puig M."/>
            <person name="Quesneville H."/>
            <person name="Ram K.R."/>
            <person name="Rand D."/>
            <person name="Rasmussen M.D."/>
            <person name="Reed L.K."/>
            <person name="Reenan R."/>
            <person name="Reily A."/>
            <person name="Remington K.A."/>
            <person name="Rieger T.T."/>
            <person name="Ritchie M.G."/>
            <person name="Robin C."/>
            <person name="Rogers Y.H."/>
            <person name="Rohde C."/>
            <person name="Rozas J."/>
            <person name="Rubenfield M.J."/>
            <person name="Ruiz A."/>
            <person name="Russo S."/>
            <person name="Salzberg S.L."/>
            <person name="Sanchez-Gracia A."/>
            <person name="Saranga D.J."/>
            <person name="Sato H."/>
            <person name="Schaeffer S.W."/>
            <person name="Schatz M.C."/>
            <person name="Schlenke T."/>
            <person name="Schwartz R."/>
            <person name="Segarra C."/>
            <person name="Singh R.S."/>
            <person name="Sirot L."/>
            <person name="Sirota M."/>
            <person name="Sisneros N.B."/>
            <person name="Smith C.D."/>
            <person name="Smith T.F."/>
            <person name="Spieth J."/>
            <person name="Stage D.E."/>
            <person name="Stark A."/>
            <person name="Stephan W."/>
            <person name="Strausberg R.L."/>
            <person name="Strempel S."/>
            <person name="Sturgill D."/>
            <person name="Sutton G."/>
            <person name="Sutton G.G."/>
            <person name="Tao W."/>
            <person name="Teichmann S."/>
            <person name="Tobari Y.N."/>
            <person name="Tomimura Y."/>
            <person name="Tsolas J.M."/>
            <person name="Valente V.L."/>
            <person name="Venter E."/>
            <person name="Venter J.C."/>
            <person name="Vicario S."/>
            <person name="Vieira F.G."/>
            <person name="Vilella A.J."/>
            <person name="Villasante A."/>
            <person name="Walenz B."/>
            <person name="Wang J."/>
            <person name="Wasserman M."/>
            <person name="Watts T."/>
            <person name="Wilson D."/>
            <person name="Wilson R.K."/>
            <person name="Wing R.A."/>
            <person name="Wolfner M.F."/>
            <person name="Wong A."/>
            <person name="Wong G.K."/>
            <person name="Wu C.I."/>
            <person name="Wu G."/>
            <person name="Yamamoto D."/>
            <person name="Yang H.P."/>
            <person name="Yang S.P."/>
            <person name="Yorke J.A."/>
            <person name="Yoshida K."/>
            <person name="Zdobnov E."/>
            <person name="Zhang P."/>
            <person name="Zhang Y."/>
            <person name="Zimin A.V."/>
            <person name="Baldwin J."/>
            <person name="Abdouelleil A."/>
            <person name="Abdulkadir J."/>
            <person name="Abebe A."/>
            <person name="Abera B."/>
            <person name="Abreu J."/>
            <person name="Acer S.C."/>
            <person name="Aftuck L."/>
            <person name="Alexander A."/>
            <person name="An P."/>
            <person name="Anderson E."/>
            <person name="Anderson S."/>
            <person name="Arachi H."/>
            <person name="Azer M."/>
            <person name="Bachantsang P."/>
            <person name="Barry A."/>
            <person name="Bayul T."/>
            <person name="Berlin A."/>
            <person name="Bessette D."/>
            <person name="Bloom T."/>
            <person name="Blye J."/>
            <person name="Boguslavskiy L."/>
            <person name="Bonnet C."/>
            <person name="Boukhgalter B."/>
            <person name="Bourzgui I."/>
            <person name="Brown A."/>
            <person name="Cahill P."/>
            <person name="Channer S."/>
            <person name="Cheshatsang Y."/>
            <person name="Chuda L."/>
            <person name="Citroen M."/>
            <person name="Collymore A."/>
            <person name="Cooke P."/>
            <person name="Costello M."/>
            <person name="D'Aco K."/>
            <person name="Daza R."/>
            <person name="De Haan G."/>
            <person name="DeGray S."/>
            <person name="DeMaso C."/>
            <person name="Dhargay N."/>
            <person name="Dooley K."/>
            <person name="Dooley E."/>
            <person name="Doricent M."/>
            <person name="Dorje P."/>
            <person name="Dorjee K."/>
            <person name="Dupes A."/>
            <person name="Elong R."/>
            <person name="Falk J."/>
            <person name="Farina A."/>
            <person name="Faro S."/>
            <person name="Ferguson D."/>
            <person name="Fisher S."/>
            <person name="Foley C.D."/>
            <person name="Franke A."/>
            <person name="Friedrich D."/>
            <person name="Gadbois L."/>
            <person name="Gearin G."/>
            <person name="Gearin C.R."/>
            <person name="Giannoukos G."/>
            <person name="Goode T."/>
            <person name="Graham J."/>
            <person name="Grandbois E."/>
            <person name="Grewal S."/>
            <person name="Gyaltsen K."/>
            <person name="Hafez N."/>
            <person name="Hagos B."/>
            <person name="Hall J."/>
            <person name="Henson C."/>
            <person name="Hollinger A."/>
            <person name="Honan T."/>
            <person name="Huard M.D."/>
            <person name="Hughes L."/>
            <person name="Hurhula B."/>
            <person name="Husby M.E."/>
            <person name="Kamat A."/>
            <person name="Kanga B."/>
            <person name="Kashin S."/>
            <person name="Khazanovich D."/>
            <person name="Kisner P."/>
            <person name="Lance K."/>
            <person name="Lara M."/>
            <person name="Lee W."/>
            <person name="Lennon N."/>
            <person name="Letendre F."/>
            <person name="LeVine R."/>
            <person name="Lipovsky A."/>
            <person name="Liu X."/>
            <person name="Liu J."/>
            <person name="Liu S."/>
            <person name="Lokyitsang T."/>
            <person name="Lokyitsang Y."/>
            <person name="Lubonja R."/>
            <person name="Lui A."/>
            <person name="MacDonald P."/>
            <person name="Magnisalis V."/>
            <person name="Maru K."/>
            <person name="Matthews C."/>
            <person name="McCusker W."/>
            <person name="McDonough S."/>
            <person name="Mehta T."/>
            <person name="Meldrim J."/>
            <person name="Meneus L."/>
            <person name="Mihai O."/>
            <person name="Mihalev A."/>
            <person name="Mihova T."/>
            <person name="Mittelman R."/>
            <person name="Mlenga V."/>
            <person name="Montmayeur A."/>
            <person name="Mulrain L."/>
            <person name="Navidi A."/>
            <person name="Naylor J."/>
            <person name="Negash T."/>
            <person name="Nguyen T."/>
            <person name="Nguyen N."/>
            <person name="Nicol R."/>
            <person name="Norbu C."/>
            <person name="Norbu N."/>
            <person name="Novod N."/>
            <person name="O'Neill B."/>
            <person name="Osman S."/>
            <person name="Markiewicz E."/>
            <person name="Oyono O.L."/>
            <person name="Patti C."/>
            <person name="Phunkhang P."/>
            <person name="Pierre F."/>
            <person name="Priest M."/>
            <person name="Raghuraman S."/>
            <person name="Rege F."/>
            <person name="Reyes R."/>
            <person name="Rise C."/>
            <person name="Rogov P."/>
            <person name="Ross K."/>
            <person name="Ryan E."/>
            <person name="Settipalli S."/>
            <person name="Shea T."/>
            <person name="Sherpa N."/>
            <person name="Shi L."/>
            <person name="Shih D."/>
            <person name="Sparrow T."/>
            <person name="Spaulding J."/>
            <person name="Stalker J."/>
            <person name="Stange-Thomann N."/>
            <person name="Stavropoulos S."/>
            <person name="Stone C."/>
            <person name="Strader C."/>
            <person name="Tesfaye S."/>
            <person name="Thomson T."/>
            <person name="Thoulutsang Y."/>
            <person name="Thoulutsang D."/>
            <person name="Topham K."/>
            <person name="Topping I."/>
            <person name="Tsamla T."/>
            <person name="Vassiliev H."/>
            <person name="Vo A."/>
            <person name="Wangchuk T."/>
            <person name="Wangdi T."/>
            <person name="Weiand M."/>
            <person name="Wilkinson J."/>
            <person name="Wilson A."/>
            <person name="Yadav S."/>
            <person name="Young G."/>
            <person name="Yu Q."/>
            <person name="Zembek L."/>
            <person name="Zhong D."/>
            <person name="Zimmer A."/>
            <person name="Zwirko Z."/>
            <person name="Jaffe D.B."/>
            <person name="Alvarez P."/>
            <person name="Brockman W."/>
            <person name="Butler J."/>
            <person name="Chin C."/>
            <person name="Gnerre S."/>
            <person name="Grabherr M."/>
            <person name="Kleber M."/>
            <person name="Mauceli E."/>
            <person name="MacCallum I."/>
        </authorList>
    </citation>
    <scope>NUCLEOTIDE SEQUENCE [LARGE SCALE GENOMIC DNA]</scope>
    <source>
        <strain evidence="5">Tai18E2 / Tucson 14021-0261.01</strain>
    </source>
</reference>
<dbReference type="AlphaFoldDB" id="B4P8F6"/>
<evidence type="ECO:0000259" key="3">
    <source>
        <dbReference type="PROSITE" id="PS51031"/>
    </source>
</evidence>
<comment type="subcellular location">
    <subcellularLocation>
        <location evidence="1">Nucleus</location>
    </subcellularLocation>
</comment>
<keyword evidence="5" id="KW-1185">Reference proteome</keyword>
<dbReference type="KEGG" id="dya:Dyak_GE13679"/>
<dbReference type="EMBL" id="CM000158">
    <property type="protein sequence ID" value="EDW91196.2"/>
    <property type="molecule type" value="Genomic_DNA"/>
</dbReference>
<sequence length="348" mass="38602">MYIVSWGAAVARRGYRLCLFPLCFLARGTIAKAGSLKIESTTKKDHLFKAAMNSAVPPGVVGLPYRFSDERTVKFVELYGREPCLWNKRPYLRRARNAAYRRIQSGINADIEPYESGLTIQGVKMKIKNLRTGYHQELKKIRTIAGYQPKTPWFAPLHGFLAEFLDTNELDTATTPQLRRLQIRLTRMKPIKIQTEIKPDPDDFCAPERPLDPTPSSLFTVLPAPMTMDQPPTPPPSLPKIRDLNSPGIPAPVPVQMPLPLSTACSVSEKSEILGLGLGSSAAGRANGVGLGVGMRGEDEFTYFGLSVAAQIRNMPLASAMVMQSKIQYMLSMERRKINGHPGDMDIF</sequence>
<evidence type="ECO:0000313" key="4">
    <source>
        <dbReference type="EMBL" id="EDW91196.2"/>
    </source>
</evidence>
<name>B4P8F6_DROYA</name>
<organism evidence="4 5">
    <name type="scientific">Drosophila yakuba</name>
    <name type="common">Fruit fly</name>
    <dbReference type="NCBI Taxonomy" id="7245"/>
    <lineage>
        <taxon>Eukaryota</taxon>
        <taxon>Metazoa</taxon>
        <taxon>Ecdysozoa</taxon>
        <taxon>Arthropoda</taxon>
        <taxon>Hexapoda</taxon>
        <taxon>Insecta</taxon>
        <taxon>Pterygota</taxon>
        <taxon>Neoptera</taxon>
        <taxon>Endopterygota</taxon>
        <taxon>Diptera</taxon>
        <taxon>Brachycera</taxon>
        <taxon>Muscomorpha</taxon>
        <taxon>Ephydroidea</taxon>
        <taxon>Drosophilidae</taxon>
        <taxon>Drosophila</taxon>
        <taxon>Sophophora</taxon>
    </lineage>
</organism>
<evidence type="ECO:0008006" key="6">
    <source>
        <dbReference type="Google" id="ProtNLM"/>
    </source>
</evidence>